<dbReference type="KEGG" id="naj:B1756_02490"/>
<accession>A0A2Z2HQ46</accession>
<proteinExistence type="predicted"/>
<keyword evidence="2" id="KW-1185">Reference proteome</keyword>
<evidence type="ECO:0000313" key="2">
    <source>
        <dbReference type="Proteomes" id="UP000250088"/>
    </source>
</evidence>
<dbReference type="EMBL" id="CP019893">
    <property type="protein sequence ID" value="ARS88733.1"/>
    <property type="molecule type" value="Genomic_DNA"/>
</dbReference>
<organism evidence="1 2">
    <name type="scientific">Natrarchaeobaculum aegyptiacum</name>
    <dbReference type="NCBI Taxonomy" id="745377"/>
    <lineage>
        <taxon>Archaea</taxon>
        <taxon>Methanobacteriati</taxon>
        <taxon>Methanobacteriota</taxon>
        <taxon>Stenosarchaea group</taxon>
        <taxon>Halobacteria</taxon>
        <taxon>Halobacteriales</taxon>
        <taxon>Natrialbaceae</taxon>
        <taxon>Natrarchaeobaculum</taxon>
    </lineage>
</organism>
<name>A0A2Z2HQ46_9EURY</name>
<protein>
    <submittedName>
        <fullName evidence="1">Uncharacterized protein</fullName>
    </submittedName>
</protein>
<gene>
    <name evidence="1" type="ORF">B1756_02490</name>
</gene>
<dbReference type="Proteomes" id="UP000250088">
    <property type="component" value="Chromosome"/>
</dbReference>
<evidence type="ECO:0000313" key="1">
    <source>
        <dbReference type="EMBL" id="ARS88733.1"/>
    </source>
</evidence>
<reference evidence="2" key="1">
    <citation type="submission" date="2017-02" db="EMBL/GenBank/DDBJ databases">
        <title>Natronthermophilus aegyptiacus gen. nov.,sp. nov., an aerobic, extremely halophilic alkalithermophilic archaeon isolated from the athalassohaline Wadi An Natrun, Egypt.</title>
        <authorList>
            <person name="Zhao B."/>
        </authorList>
    </citation>
    <scope>NUCLEOTIDE SEQUENCE [LARGE SCALE GENOMIC DNA]</scope>
    <source>
        <strain evidence="2">JW/NM-HA 15</strain>
    </source>
</reference>
<dbReference type="AlphaFoldDB" id="A0A2Z2HQ46"/>
<sequence length="125" mass="14137">MARDEYGSEIGGDDEMNCVRCGHESGYNRAVIDRFSGAKIGHLCMNCEREEFGNVLEYSTRGDDECVLCERDGQIELPRFVPVERQVGETVVVESEIEDGTAPRLCDEHFHAITEAERLRPVLDR</sequence>